<evidence type="ECO:0000313" key="2">
    <source>
        <dbReference type="EMBL" id="KAF7269631.1"/>
    </source>
</evidence>
<keyword evidence="1" id="KW-0732">Signal</keyword>
<protein>
    <submittedName>
        <fullName evidence="2">Uncharacterized protein</fullName>
    </submittedName>
</protein>
<dbReference type="AlphaFoldDB" id="A0A834HZZ9"/>
<proteinExistence type="predicted"/>
<comment type="caution">
    <text evidence="2">The sequence shown here is derived from an EMBL/GenBank/DDBJ whole genome shotgun (WGS) entry which is preliminary data.</text>
</comment>
<evidence type="ECO:0000256" key="1">
    <source>
        <dbReference type="SAM" id="SignalP"/>
    </source>
</evidence>
<evidence type="ECO:0000313" key="3">
    <source>
        <dbReference type="Proteomes" id="UP000625711"/>
    </source>
</evidence>
<reference evidence="2" key="1">
    <citation type="submission" date="2020-08" db="EMBL/GenBank/DDBJ databases">
        <title>Genome sequencing and assembly of the red palm weevil Rhynchophorus ferrugineus.</title>
        <authorList>
            <person name="Dias G.B."/>
            <person name="Bergman C.M."/>
            <person name="Manee M."/>
        </authorList>
    </citation>
    <scope>NUCLEOTIDE SEQUENCE</scope>
    <source>
        <strain evidence="2">AA-2017</strain>
        <tissue evidence="2">Whole larva</tissue>
    </source>
</reference>
<feature type="signal peptide" evidence="1">
    <location>
        <begin position="1"/>
        <end position="18"/>
    </location>
</feature>
<dbReference type="Proteomes" id="UP000625711">
    <property type="component" value="Unassembled WGS sequence"/>
</dbReference>
<keyword evidence="3" id="KW-1185">Reference proteome</keyword>
<organism evidence="2 3">
    <name type="scientific">Rhynchophorus ferrugineus</name>
    <name type="common">Red palm weevil</name>
    <name type="synonym">Curculio ferrugineus</name>
    <dbReference type="NCBI Taxonomy" id="354439"/>
    <lineage>
        <taxon>Eukaryota</taxon>
        <taxon>Metazoa</taxon>
        <taxon>Ecdysozoa</taxon>
        <taxon>Arthropoda</taxon>
        <taxon>Hexapoda</taxon>
        <taxon>Insecta</taxon>
        <taxon>Pterygota</taxon>
        <taxon>Neoptera</taxon>
        <taxon>Endopterygota</taxon>
        <taxon>Coleoptera</taxon>
        <taxon>Polyphaga</taxon>
        <taxon>Cucujiformia</taxon>
        <taxon>Curculionidae</taxon>
        <taxon>Dryophthorinae</taxon>
        <taxon>Rhynchophorus</taxon>
    </lineage>
</organism>
<dbReference type="EMBL" id="JAACXV010014200">
    <property type="protein sequence ID" value="KAF7269631.1"/>
    <property type="molecule type" value="Genomic_DNA"/>
</dbReference>
<accession>A0A834HZZ9</accession>
<gene>
    <name evidence="2" type="ORF">GWI33_017314</name>
</gene>
<name>A0A834HZZ9_RHYFE</name>
<feature type="chain" id="PRO_5032502031" evidence="1">
    <location>
        <begin position="19"/>
        <end position="76"/>
    </location>
</feature>
<sequence length="76" mass="8323">MLKICIVALLLVALTANALPLNNNMFATYDKSTFNQSPQYLCSDEKAHTSDDCYSFCYLSGSSSGQCILTKCICQP</sequence>